<dbReference type="GO" id="GO:0004198">
    <property type="term" value="F:calcium-dependent cysteine-type endopeptidase activity"/>
    <property type="evidence" value="ECO:0007669"/>
    <property type="project" value="InterPro"/>
</dbReference>
<dbReference type="InterPro" id="IPR022682">
    <property type="entry name" value="Calpain_domain_III"/>
</dbReference>
<evidence type="ECO:0000256" key="1">
    <source>
        <dbReference type="ARBA" id="ARBA00007623"/>
    </source>
</evidence>
<dbReference type="PANTHER" id="PTHR10183:SF419">
    <property type="entry name" value="CALPAIN CLP-1"/>
    <property type="match status" value="1"/>
</dbReference>
<evidence type="ECO:0000256" key="7">
    <source>
        <dbReference type="SAM" id="MobiDB-lite"/>
    </source>
</evidence>
<dbReference type="WBParaSite" id="ACRNAN_scaffold808.g24274.t1">
    <property type="protein sequence ID" value="ACRNAN_scaffold808.g24274.t1"/>
    <property type="gene ID" value="ACRNAN_scaffold808.g24274"/>
</dbReference>
<dbReference type="InterPro" id="IPR036213">
    <property type="entry name" value="Calpain_III_sf"/>
</dbReference>
<dbReference type="Pfam" id="PF00648">
    <property type="entry name" value="Peptidase_C2"/>
    <property type="match status" value="1"/>
</dbReference>
<dbReference type="Proteomes" id="UP000887540">
    <property type="component" value="Unplaced"/>
</dbReference>
<dbReference type="PROSITE" id="PS50203">
    <property type="entry name" value="CALPAIN_CAT"/>
    <property type="match status" value="1"/>
</dbReference>
<dbReference type="InterPro" id="IPR001300">
    <property type="entry name" value="Peptidase_C2_calpain_cat"/>
</dbReference>
<dbReference type="SUPFAM" id="SSF49758">
    <property type="entry name" value="Calpain large subunit, middle domain (domain III)"/>
    <property type="match status" value="1"/>
</dbReference>
<dbReference type="InterPro" id="IPR038765">
    <property type="entry name" value="Papain-like_cys_pep_sf"/>
</dbReference>
<dbReference type="InterPro" id="IPR033883">
    <property type="entry name" value="C2_III"/>
</dbReference>
<dbReference type="CDD" id="cd00044">
    <property type="entry name" value="CysPc"/>
    <property type="match status" value="1"/>
</dbReference>
<feature type="domain" description="Calpain catalytic" evidence="8">
    <location>
        <begin position="248"/>
        <end position="543"/>
    </location>
</feature>
<keyword evidence="2 6" id="KW-0645">Protease</keyword>
<evidence type="ECO:0000256" key="5">
    <source>
        <dbReference type="PIRSR" id="PIRSR622684-1"/>
    </source>
</evidence>
<feature type="active site" evidence="5 6">
    <location>
        <position position="460"/>
    </location>
</feature>
<accession>A0A914EGF0</accession>
<dbReference type="PRINTS" id="PR00704">
    <property type="entry name" value="CALPAIN"/>
</dbReference>
<feature type="active site" evidence="5 6">
    <location>
        <position position="303"/>
    </location>
</feature>
<dbReference type="Gene3D" id="2.60.120.380">
    <property type="match status" value="1"/>
</dbReference>
<proteinExistence type="inferred from homology"/>
<evidence type="ECO:0000313" key="10">
    <source>
        <dbReference type="WBParaSite" id="ACRNAN_scaffold808.g24274.t1"/>
    </source>
</evidence>
<dbReference type="SUPFAM" id="SSF54001">
    <property type="entry name" value="Cysteine proteinases"/>
    <property type="match status" value="1"/>
</dbReference>
<feature type="region of interest" description="Disordered" evidence="7">
    <location>
        <begin position="719"/>
        <end position="742"/>
    </location>
</feature>
<dbReference type="SMART" id="SM00230">
    <property type="entry name" value="CysPc"/>
    <property type="match status" value="1"/>
</dbReference>
<dbReference type="GO" id="GO:0005737">
    <property type="term" value="C:cytoplasm"/>
    <property type="evidence" value="ECO:0007669"/>
    <property type="project" value="TreeGrafter"/>
</dbReference>
<keyword evidence="9" id="KW-1185">Reference proteome</keyword>
<feature type="compositionally biased region" description="Acidic residues" evidence="7">
    <location>
        <begin position="1"/>
        <end position="62"/>
    </location>
</feature>
<feature type="region of interest" description="Disordered" evidence="7">
    <location>
        <begin position="1"/>
        <end position="99"/>
    </location>
</feature>
<reference evidence="10" key="1">
    <citation type="submission" date="2022-11" db="UniProtKB">
        <authorList>
            <consortium name="WormBaseParasite"/>
        </authorList>
    </citation>
    <scope>IDENTIFICATION</scope>
</reference>
<evidence type="ECO:0000256" key="4">
    <source>
        <dbReference type="ARBA" id="ARBA00022807"/>
    </source>
</evidence>
<evidence type="ECO:0000256" key="6">
    <source>
        <dbReference type="PROSITE-ProRule" id="PRU00239"/>
    </source>
</evidence>
<dbReference type="InterPro" id="IPR022684">
    <property type="entry name" value="Calpain_cysteine_protease"/>
</dbReference>
<protein>
    <submittedName>
        <fullName evidence="10">Calpain catalytic domain-containing protein</fullName>
    </submittedName>
</protein>
<dbReference type="InterPro" id="IPR000169">
    <property type="entry name" value="Pept_cys_AS"/>
</dbReference>
<evidence type="ECO:0000256" key="3">
    <source>
        <dbReference type="ARBA" id="ARBA00022801"/>
    </source>
</evidence>
<organism evidence="9 10">
    <name type="scientific">Acrobeloides nanus</name>
    <dbReference type="NCBI Taxonomy" id="290746"/>
    <lineage>
        <taxon>Eukaryota</taxon>
        <taxon>Metazoa</taxon>
        <taxon>Ecdysozoa</taxon>
        <taxon>Nematoda</taxon>
        <taxon>Chromadorea</taxon>
        <taxon>Rhabditida</taxon>
        <taxon>Tylenchina</taxon>
        <taxon>Cephalobomorpha</taxon>
        <taxon>Cephaloboidea</taxon>
        <taxon>Cephalobidae</taxon>
        <taxon>Acrobeloides</taxon>
    </lineage>
</organism>
<dbReference type="FunFam" id="3.90.70.10:FF:000001">
    <property type="entry name" value="Calpain-1 catalytic subunit"/>
    <property type="match status" value="1"/>
</dbReference>
<keyword evidence="4 6" id="KW-0788">Thiol protease</keyword>
<dbReference type="AlphaFoldDB" id="A0A914EGF0"/>
<evidence type="ECO:0000313" key="9">
    <source>
        <dbReference type="Proteomes" id="UP000887540"/>
    </source>
</evidence>
<sequence>MSDEEYYNEEGDESLEDYEEPENIDEEEDANQEDQNEEEDDDEHDEEEDEQEVEPEVEEQETEPNHYNEYGQNVQYQDSYDDHPNLSPDQNTDRNDHPIGLQLIDNREDQQNSSSQINSTSILGDIGSGMLAAGAGAFSSGQSINISSLIEGVMQPVVGDLISEAAHHFFGIDPSTGLIIGAIAGNLIFNLGGKNNSLGSIGKIILDNIISGKFKKKVDPFVPGGRRQLGPPIDFYAERDRCLRERCLFEDPQFPADVSSLYYSRSPKKEINWKRPGEIVNEPQLLVEGHSRFDVVQGELGDCWFLAAIANITMRDELFYRVVPPDQSFTENYAGIFHFQFWQYGKWVDVVIDDRLPTHNGQLIYMHSREHNEFWSALLEKAYAKLYGSYEALQGGLTSEALEDMTGGLAEIMELKEEQPELLLHTIMRGFEMGSMFGCSIDADPASYEAKLSNGLVRGHAYSITGIRMVNGRRGQTTLLRIRNPWGEQEWNGSWSDESPEWHYVPENIKRDMDVVNAQDGEFWMAFDDFLANFQDIEICHLGPDVMEEIFQMTEVRAPHKPWDMVVFEGAWIRGSTAGGCRNYLETFPMNPQYPLNLKADGTSTMIVALMQKYRRELRNEGLDNLAIGFTIYQASSKKVDFENEEPINTKSNFINLREVTGRFETIAGEYIILPSTFKPNEEAEFMLRIFSNGSISSYNETNINQQFSQLNLSNSAFSNNSMTPQYSGPHYERQQPPAPYQPYYQSQPNPSANPYRPNTNVPYNYGYGGSNFQNIPRQPYSIPPTGYNPNTAYAQQQNMYRPYVPNTRTNNSNNVYEMPYEGQNFYSPNNSKDSFYGWKPP</sequence>
<dbReference type="PANTHER" id="PTHR10183">
    <property type="entry name" value="CALPAIN"/>
    <property type="match status" value="1"/>
</dbReference>
<dbReference type="Pfam" id="PF01067">
    <property type="entry name" value="Calpain_III"/>
    <property type="match status" value="1"/>
</dbReference>
<comment type="similarity">
    <text evidence="1">Belongs to the peptidase C2 family.</text>
</comment>
<dbReference type="GO" id="GO:0006508">
    <property type="term" value="P:proteolysis"/>
    <property type="evidence" value="ECO:0007669"/>
    <property type="project" value="UniProtKB-KW"/>
</dbReference>
<dbReference type="CDD" id="cd00214">
    <property type="entry name" value="Calpain_III"/>
    <property type="match status" value="1"/>
</dbReference>
<dbReference type="PROSITE" id="PS00139">
    <property type="entry name" value="THIOL_PROTEASE_CYS"/>
    <property type="match status" value="1"/>
</dbReference>
<name>A0A914EGF0_9BILA</name>
<evidence type="ECO:0000256" key="2">
    <source>
        <dbReference type="ARBA" id="ARBA00022670"/>
    </source>
</evidence>
<dbReference type="Gene3D" id="3.90.70.10">
    <property type="entry name" value="Cysteine proteinases"/>
    <property type="match status" value="1"/>
</dbReference>
<keyword evidence="3 6" id="KW-0378">Hydrolase</keyword>
<dbReference type="SMART" id="SM00720">
    <property type="entry name" value="calpain_III"/>
    <property type="match status" value="1"/>
</dbReference>
<dbReference type="InterPro" id="IPR022683">
    <property type="entry name" value="Calpain_III"/>
</dbReference>
<feature type="active site" evidence="5 6">
    <location>
        <position position="484"/>
    </location>
</feature>
<evidence type="ECO:0000259" key="8">
    <source>
        <dbReference type="PROSITE" id="PS50203"/>
    </source>
</evidence>